<dbReference type="Gene3D" id="3.40.47.10">
    <property type="match status" value="1"/>
</dbReference>
<dbReference type="Proteomes" id="UP000319263">
    <property type="component" value="Chromosome"/>
</dbReference>
<evidence type="ECO:0000313" key="14">
    <source>
        <dbReference type="Proteomes" id="UP000319263"/>
    </source>
</evidence>
<dbReference type="InterPro" id="IPR016039">
    <property type="entry name" value="Thiolase-like"/>
</dbReference>
<sequence>MPANEPSTQSVPGTGTAAEVPQPTRHGSEIIGAGYYQPARVLSNHDLEGMVETNDEWIRQRTGIRERRIAGDDETVPMMATAAAQDALDNAGVTAAAVDLIVVATCTSDQRSPNTAGRVSKNLGTPSPVAMDINVACSGFVHALAIADQAIQAGTATTALVIASEKLSAVTDWTDRSTCILIADGAGALVLRRSDRPRISPVTWGTEPDLTDAVVIEPPTNKFVQDGKQVFKWAISEAAGYASKTVTNAGFQLEDLGGLFSHQANLRIIEPLARQLGLADKIVATDVVTSGNTSAASIPLAFAKMWQAGELPADTPFLLFAFGGGFAYAGLVAHTPRV</sequence>
<dbReference type="OrthoDB" id="9815506at2"/>
<dbReference type="Pfam" id="PF08545">
    <property type="entry name" value="ACP_syn_III"/>
    <property type="match status" value="1"/>
</dbReference>
<keyword evidence="3" id="KW-0963">Cytoplasm</keyword>
<dbReference type="GO" id="GO:0006633">
    <property type="term" value="P:fatty acid biosynthetic process"/>
    <property type="evidence" value="ECO:0007669"/>
    <property type="project" value="UniProtKB-KW"/>
</dbReference>
<evidence type="ECO:0000256" key="6">
    <source>
        <dbReference type="ARBA" id="ARBA00022832"/>
    </source>
</evidence>
<dbReference type="InterPro" id="IPR004655">
    <property type="entry name" value="FabH"/>
</dbReference>
<keyword evidence="9" id="KW-0012">Acyltransferase</keyword>
<feature type="domain" description="Beta-ketoacyl-[acyl-carrier-protein] synthase III N-terminal" evidence="12">
    <location>
        <begin position="131"/>
        <end position="207"/>
    </location>
</feature>
<gene>
    <name evidence="13" type="ORF">FOE78_17335</name>
</gene>
<dbReference type="InterPro" id="IPR013751">
    <property type="entry name" value="ACP_syn_III_N"/>
</dbReference>
<evidence type="ECO:0000256" key="5">
    <source>
        <dbReference type="ARBA" id="ARBA00022679"/>
    </source>
</evidence>
<dbReference type="Pfam" id="PF08541">
    <property type="entry name" value="ACP_syn_III_C"/>
    <property type="match status" value="1"/>
</dbReference>
<feature type="compositionally biased region" description="Polar residues" evidence="10">
    <location>
        <begin position="1"/>
        <end position="13"/>
    </location>
</feature>
<dbReference type="KEGG" id="mik:FOE78_17335"/>
<evidence type="ECO:0000256" key="8">
    <source>
        <dbReference type="ARBA" id="ARBA00023160"/>
    </source>
</evidence>
<dbReference type="GO" id="GO:0004315">
    <property type="term" value="F:3-oxoacyl-[acyl-carrier-protein] synthase activity"/>
    <property type="evidence" value="ECO:0007669"/>
    <property type="project" value="InterPro"/>
</dbReference>
<dbReference type="PANTHER" id="PTHR34069:SF2">
    <property type="entry name" value="BETA-KETOACYL-[ACYL-CARRIER-PROTEIN] SYNTHASE III"/>
    <property type="match status" value="1"/>
</dbReference>
<dbReference type="InterPro" id="IPR013747">
    <property type="entry name" value="ACP_syn_III_C"/>
</dbReference>
<dbReference type="SUPFAM" id="SSF53901">
    <property type="entry name" value="Thiolase-like"/>
    <property type="match status" value="1"/>
</dbReference>
<dbReference type="PANTHER" id="PTHR34069">
    <property type="entry name" value="3-OXOACYL-[ACYL-CARRIER-PROTEIN] SYNTHASE 3"/>
    <property type="match status" value="1"/>
</dbReference>
<keyword evidence="8" id="KW-0275">Fatty acid biosynthesis</keyword>
<keyword evidence="14" id="KW-1185">Reference proteome</keyword>
<evidence type="ECO:0000256" key="3">
    <source>
        <dbReference type="ARBA" id="ARBA00022490"/>
    </source>
</evidence>
<evidence type="ECO:0000259" key="12">
    <source>
        <dbReference type="Pfam" id="PF08545"/>
    </source>
</evidence>
<keyword evidence="7" id="KW-0443">Lipid metabolism</keyword>
<evidence type="ECO:0000259" key="11">
    <source>
        <dbReference type="Pfam" id="PF08541"/>
    </source>
</evidence>
<comment type="pathway">
    <text evidence="1">Lipid metabolism.</text>
</comment>
<dbReference type="GO" id="GO:0044550">
    <property type="term" value="P:secondary metabolite biosynthetic process"/>
    <property type="evidence" value="ECO:0007669"/>
    <property type="project" value="TreeGrafter"/>
</dbReference>
<dbReference type="EMBL" id="CP041692">
    <property type="protein sequence ID" value="QDP98887.1"/>
    <property type="molecule type" value="Genomic_DNA"/>
</dbReference>
<name>A0A516Q623_9ACTN</name>
<feature type="region of interest" description="Disordered" evidence="10">
    <location>
        <begin position="1"/>
        <end position="29"/>
    </location>
</feature>
<keyword evidence="5" id="KW-0808">Transferase</keyword>
<evidence type="ECO:0000256" key="10">
    <source>
        <dbReference type="SAM" id="MobiDB-lite"/>
    </source>
</evidence>
<keyword evidence="4" id="KW-0444">Lipid biosynthesis</keyword>
<reference evidence="13 14" key="1">
    <citation type="submission" date="2019-07" db="EMBL/GenBank/DDBJ databases">
        <title>Microlunatus dokdonensis sp. nov. isolated from the rhizospheric soil of the wild plant Elymus tsukushiensis.</title>
        <authorList>
            <person name="Ghim S.-Y."/>
            <person name="Hwang Y.-J."/>
            <person name="Son J.-S."/>
            <person name="Shin J.-H."/>
        </authorList>
    </citation>
    <scope>NUCLEOTIDE SEQUENCE [LARGE SCALE GENOMIC DNA]</scope>
    <source>
        <strain evidence="13 14">KUDC0627</strain>
    </source>
</reference>
<keyword evidence="6" id="KW-0276">Fatty acid metabolism</keyword>
<dbReference type="AlphaFoldDB" id="A0A516Q623"/>
<evidence type="ECO:0000313" key="13">
    <source>
        <dbReference type="EMBL" id="QDP98887.1"/>
    </source>
</evidence>
<evidence type="ECO:0000256" key="4">
    <source>
        <dbReference type="ARBA" id="ARBA00022516"/>
    </source>
</evidence>
<organism evidence="13 14">
    <name type="scientific">Microlunatus elymi</name>
    <dbReference type="NCBI Taxonomy" id="2596828"/>
    <lineage>
        <taxon>Bacteria</taxon>
        <taxon>Bacillati</taxon>
        <taxon>Actinomycetota</taxon>
        <taxon>Actinomycetes</taxon>
        <taxon>Propionibacteriales</taxon>
        <taxon>Propionibacteriaceae</taxon>
        <taxon>Microlunatus</taxon>
    </lineage>
</organism>
<dbReference type="NCBIfam" id="NF006829">
    <property type="entry name" value="PRK09352.1"/>
    <property type="match status" value="1"/>
</dbReference>
<comment type="similarity">
    <text evidence="2">Belongs to the thiolase-like superfamily. FabH family.</text>
</comment>
<dbReference type="CDD" id="cd00830">
    <property type="entry name" value="KAS_III"/>
    <property type="match status" value="1"/>
</dbReference>
<evidence type="ECO:0000256" key="7">
    <source>
        <dbReference type="ARBA" id="ARBA00023098"/>
    </source>
</evidence>
<protein>
    <submittedName>
        <fullName evidence="13">Ketoacyl-ACP synthase III</fullName>
    </submittedName>
</protein>
<evidence type="ECO:0000256" key="9">
    <source>
        <dbReference type="ARBA" id="ARBA00023315"/>
    </source>
</evidence>
<accession>A0A516Q623</accession>
<dbReference type="NCBIfam" id="TIGR00747">
    <property type="entry name" value="fabH"/>
    <property type="match status" value="1"/>
</dbReference>
<evidence type="ECO:0000256" key="2">
    <source>
        <dbReference type="ARBA" id="ARBA00008642"/>
    </source>
</evidence>
<proteinExistence type="inferred from homology"/>
<evidence type="ECO:0000256" key="1">
    <source>
        <dbReference type="ARBA" id="ARBA00005189"/>
    </source>
</evidence>
<feature type="domain" description="Beta-ketoacyl-[acyl-carrier-protein] synthase III C-terminal" evidence="11">
    <location>
        <begin position="248"/>
        <end position="332"/>
    </location>
</feature>